<dbReference type="EC" id="2.1.1.222" evidence="5"/>
<keyword evidence="7" id="KW-1185">Reference proteome</keyword>
<comment type="catalytic activity">
    <reaction evidence="5">
        <text>a 3-demethylubiquinol + S-adenosyl-L-methionine = a ubiquinol + S-adenosyl-L-homocysteine + H(+)</text>
        <dbReference type="Rhea" id="RHEA:44380"/>
        <dbReference type="Rhea" id="RHEA-COMP:9566"/>
        <dbReference type="Rhea" id="RHEA-COMP:10914"/>
        <dbReference type="ChEBI" id="CHEBI:15378"/>
        <dbReference type="ChEBI" id="CHEBI:17976"/>
        <dbReference type="ChEBI" id="CHEBI:57856"/>
        <dbReference type="ChEBI" id="CHEBI:59789"/>
        <dbReference type="ChEBI" id="CHEBI:84422"/>
        <dbReference type="EC" id="2.1.1.64"/>
    </reaction>
</comment>
<keyword evidence="3 5" id="KW-0831">Ubiquinone biosynthesis</keyword>
<gene>
    <name evidence="5 6" type="primary">ubiG</name>
    <name evidence="6" type="ORF">WOB96_01000</name>
</gene>
<dbReference type="RefSeq" id="WP_341369397.1">
    <property type="nucleotide sequence ID" value="NZ_JBBPCO010000001.1"/>
</dbReference>
<protein>
    <recommendedName>
        <fullName evidence="5">Ubiquinone biosynthesis O-methyltransferase</fullName>
    </recommendedName>
    <alternativeName>
        <fullName evidence="5">2-polyprenyl-6-hydroxyphenol methylase</fullName>
        <ecNumber evidence="5">2.1.1.222</ecNumber>
    </alternativeName>
    <alternativeName>
        <fullName evidence="5">3-demethylubiquinone 3-O-methyltransferase</fullName>
        <ecNumber evidence="5">2.1.1.64</ecNumber>
    </alternativeName>
</protein>
<dbReference type="HAMAP" id="MF_00472">
    <property type="entry name" value="UbiG"/>
    <property type="match status" value="1"/>
</dbReference>
<proteinExistence type="inferred from homology"/>
<dbReference type="InterPro" id="IPR010233">
    <property type="entry name" value="UbiG_MeTrfase"/>
</dbReference>
<evidence type="ECO:0000256" key="3">
    <source>
        <dbReference type="ARBA" id="ARBA00022688"/>
    </source>
</evidence>
<dbReference type="GO" id="GO:0061542">
    <property type="term" value="F:3-demethylubiquinol 3-O-methyltransferase activity"/>
    <property type="evidence" value="ECO:0007669"/>
    <property type="project" value="UniProtKB-EC"/>
</dbReference>
<accession>A0ABU9D4U7</accession>
<sequence length="233" mass="25802">MLNMDVQEIQKFENLAHRWWDPTGEFRPLHDMNPLRVSFIAECAGGLAGKRVLDLGTGGGILAESMARMGAEVLGIDLGQAPLAVAELHAREHGVPVTYRLVSAEELAEEQPASFDVVACMEVIEHVPDPASTIAACARLVKPGGHVFFATINRNPKSYLYAILGAEYLLRMLPRGTHDYDKLIRPSEMLRWAEAAGLRAKSFEGVTYNPLTRRFRLTSDVSVNYMGHFQRPA</sequence>
<organism evidence="6 7">
    <name type="scientific">Thermithiobacillus plumbiphilus</name>
    <dbReference type="NCBI Taxonomy" id="1729899"/>
    <lineage>
        <taxon>Bacteria</taxon>
        <taxon>Pseudomonadati</taxon>
        <taxon>Pseudomonadota</taxon>
        <taxon>Acidithiobacillia</taxon>
        <taxon>Acidithiobacillales</taxon>
        <taxon>Thermithiobacillaceae</taxon>
        <taxon>Thermithiobacillus</taxon>
    </lineage>
</organism>
<comment type="pathway">
    <text evidence="5">Cofactor biosynthesis; ubiquinone biosynthesis.</text>
</comment>
<comment type="caution">
    <text evidence="6">The sequence shown here is derived from an EMBL/GenBank/DDBJ whole genome shotgun (WGS) entry which is preliminary data.</text>
</comment>
<dbReference type="Pfam" id="PF13489">
    <property type="entry name" value="Methyltransf_23"/>
    <property type="match status" value="1"/>
</dbReference>
<evidence type="ECO:0000313" key="6">
    <source>
        <dbReference type="EMBL" id="MEK8088331.1"/>
    </source>
</evidence>
<name>A0ABU9D4U7_9PROT</name>
<keyword evidence="2 5" id="KW-0808">Transferase</keyword>
<comment type="catalytic activity">
    <reaction evidence="5">
        <text>a 3-(all-trans-polyprenyl)benzene-1,2-diol + S-adenosyl-L-methionine = a 2-methoxy-6-(all-trans-polyprenyl)phenol + S-adenosyl-L-homocysteine + H(+)</text>
        <dbReference type="Rhea" id="RHEA:31411"/>
        <dbReference type="Rhea" id="RHEA-COMP:9550"/>
        <dbReference type="Rhea" id="RHEA-COMP:9551"/>
        <dbReference type="ChEBI" id="CHEBI:15378"/>
        <dbReference type="ChEBI" id="CHEBI:57856"/>
        <dbReference type="ChEBI" id="CHEBI:59789"/>
        <dbReference type="ChEBI" id="CHEBI:62729"/>
        <dbReference type="ChEBI" id="CHEBI:62731"/>
        <dbReference type="EC" id="2.1.1.222"/>
    </reaction>
</comment>
<dbReference type="Gene3D" id="3.40.50.150">
    <property type="entry name" value="Vaccinia Virus protein VP39"/>
    <property type="match status" value="1"/>
</dbReference>
<keyword evidence="4 5" id="KW-0949">S-adenosyl-L-methionine</keyword>
<evidence type="ECO:0000256" key="1">
    <source>
        <dbReference type="ARBA" id="ARBA00022603"/>
    </source>
</evidence>
<dbReference type="SUPFAM" id="SSF53335">
    <property type="entry name" value="S-adenosyl-L-methionine-dependent methyltransferases"/>
    <property type="match status" value="1"/>
</dbReference>
<evidence type="ECO:0000313" key="7">
    <source>
        <dbReference type="Proteomes" id="UP001446205"/>
    </source>
</evidence>
<dbReference type="InterPro" id="IPR029063">
    <property type="entry name" value="SAM-dependent_MTases_sf"/>
</dbReference>
<dbReference type="EMBL" id="JBBPCO010000001">
    <property type="protein sequence ID" value="MEK8088331.1"/>
    <property type="molecule type" value="Genomic_DNA"/>
</dbReference>
<keyword evidence="1 5" id="KW-0489">Methyltransferase</keyword>
<reference evidence="6 7" key="1">
    <citation type="submission" date="2024-04" db="EMBL/GenBank/DDBJ databases">
        <authorList>
            <person name="Abashina T."/>
            <person name="Shaikin A."/>
        </authorList>
    </citation>
    <scope>NUCLEOTIDE SEQUENCE [LARGE SCALE GENOMIC DNA]</scope>
    <source>
        <strain evidence="6 7">AAFK</strain>
    </source>
</reference>
<dbReference type="GO" id="GO:0102208">
    <property type="term" value="F:2-polyprenyl-6-hydroxyphenol methylase activity"/>
    <property type="evidence" value="ECO:0007669"/>
    <property type="project" value="UniProtKB-EC"/>
</dbReference>
<evidence type="ECO:0000256" key="5">
    <source>
        <dbReference type="HAMAP-Rule" id="MF_00472"/>
    </source>
</evidence>
<comment type="similarity">
    <text evidence="5">Belongs to the methyltransferase superfamily. UbiG/COQ3 family.</text>
</comment>
<dbReference type="NCBIfam" id="TIGR01983">
    <property type="entry name" value="UbiG"/>
    <property type="match status" value="1"/>
</dbReference>
<dbReference type="EC" id="2.1.1.64" evidence="5"/>
<evidence type="ECO:0000256" key="2">
    <source>
        <dbReference type="ARBA" id="ARBA00022679"/>
    </source>
</evidence>
<feature type="binding site" evidence="5">
    <location>
        <position position="121"/>
    </location>
    <ligand>
        <name>S-adenosyl-L-methionine</name>
        <dbReference type="ChEBI" id="CHEBI:59789"/>
    </ligand>
</feature>
<evidence type="ECO:0000256" key="4">
    <source>
        <dbReference type="ARBA" id="ARBA00022691"/>
    </source>
</evidence>
<dbReference type="CDD" id="cd02440">
    <property type="entry name" value="AdoMet_MTases"/>
    <property type="match status" value="1"/>
</dbReference>
<feature type="binding site" evidence="5">
    <location>
        <position position="56"/>
    </location>
    <ligand>
        <name>S-adenosyl-L-methionine</name>
        <dbReference type="ChEBI" id="CHEBI:59789"/>
    </ligand>
</feature>
<dbReference type="Proteomes" id="UP001446205">
    <property type="component" value="Unassembled WGS sequence"/>
</dbReference>
<comment type="function">
    <text evidence="5">O-methyltransferase that catalyzes the 2 O-methylation steps in the ubiquinone biosynthetic pathway.</text>
</comment>
<dbReference type="PANTHER" id="PTHR43464">
    <property type="entry name" value="METHYLTRANSFERASE"/>
    <property type="match status" value="1"/>
</dbReference>
<dbReference type="GO" id="GO:0032259">
    <property type="term" value="P:methylation"/>
    <property type="evidence" value="ECO:0007669"/>
    <property type="project" value="UniProtKB-KW"/>
</dbReference>
<feature type="binding site" evidence="5">
    <location>
        <position position="77"/>
    </location>
    <ligand>
        <name>S-adenosyl-L-methionine</name>
        <dbReference type="ChEBI" id="CHEBI:59789"/>
    </ligand>
</feature>
<dbReference type="PANTHER" id="PTHR43464:SF19">
    <property type="entry name" value="UBIQUINONE BIOSYNTHESIS O-METHYLTRANSFERASE, MITOCHONDRIAL"/>
    <property type="match status" value="1"/>
</dbReference>
<feature type="binding site" evidence="5">
    <location>
        <position position="36"/>
    </location>
    <ligand>
        <name>S-adenosyl-L-methionine</name>
        <dbReference type="ChEBI" id="CHEBI:59789"/>
    </ligand>
</feature>